<dbReference type="GO" id="GO:0035556">
    <property type="term" value="P:intracellular signal transduction"/>
    <property type="evidence" value="ECO:0007669"/>
    <property type="project" value="TreeGrafter"/>
</dbReference>
<accession>A0A3B4FZ55</accession>
<evidence type="ECO:0000256" key="9">
    <source>
        <dbReference type="ARBA" id="ARBA00048679"/>
    </source>
</evidence>
<organism evidence="13">
    <name type="scientific">Pundamilia nyererei</name>
    <dbReference type="NCBI Taxonomy" id="303518"/>
    <lineage>
        <taxon>Eukaryota</taxon>
        <taxon>Metazoa</taxon>
        <taxon>Chordata</taxon>
        <taxon>Craniata</taxon>
        <taxon>Vertebrata</taxon>
        <taxon>Euteleostomi</taxon>
        <taxon>Actinopterygii</taxon>
        <taxon>Neopterygii</taxon>
        <taxon>Teleostei</taxon>
        <taxon>Neoteleostei</taxon>
        <taxon>Acanthomorphata</taxon>
        <taxon>Ovalentaria</taxon>
        <taxon>Cichlomorphae</taxon>
        <taxon>Cichliformes</taxon>
        <taxon>Cichlidae</taxon>
        <taxon>African cichlids</taxon>
        <taxon>Pseudocrenilabrinae</taxon>
        <taxon>Haplochromini</taxon>
        <taxon>Pundamilia</taxon>
    </lineage>
</organism>
<comment type="catalytic activity">
    <reaction evidence="8">
        <text>L-threonyl-[protein] + ATP = O-phospho-L-threonyl-[protein] + ADP + H(+)</text>
        <dbReference type="Rhea" id="RHEA:46608"/>
        <dbReference type="Rhea" id="RHEA-COMP:11060"/>
        <dbReference type="Rhea" id="RHEA-COMP:11605"/>
        <dbReference type="ChEBI" id="CHEBI:15378"/>
        <dbReference type="ChEBI" id="CHEBI:30013"/>
        <dbReference type="ChEBI" id="CHEBI:30616"/>
        <dbReference type="ChEBI" id="CHEBI:61977"/>
        <dbReference type="ChEBI" id="CHEBI:456216"/>
        <dbReference type="EC" id="2.7.11.1"/>
    </reaction>
</comment>
<dbReference type="PROSITE" id="PS00108">
    <property type="entry name" value="PROTEIN_KINASE_ST"/>
    <property type="match status" value="1"/>
</dbReference>
<keyword evidence="5 10" id="KW-0547">Nucleotide-binding</keyword>
<dbReference type="InterPro" id="IPR011009">
    <property type="entry name" value="Kinase-like_dom_sf"/>
</dbReference>
<dbReference type="Gene3D" id="1.10.510.10">
    <property type="entry name" value="Transferase(Phosphotransferase) domain 1"/>
    <property type="match status" value="1"/>
</dbReference>
<dbReference type="STRING" id="303518.ENSPNYP00000014601"/>
<evidence type="ECO:0000256" key="4">
    <source>
        <dbReference type="ARBA" id="ARBA00022679"/>
    </source>
</evidence>
<evidence type="ECO:0000256" key="7">
    <source>
        <dbReference type="ARBA" id="ARBA00022840"/>
    </source>
</evidence>
<dbReference type="GO" id="GO:0005737">
    <property type="term" value="C:cytoplasm"/>
    <property type="evidence" value="ECO:0007669"/>
    <property type="project" value="TreeGrafter"/>
</dbReference>
<feature type="binding site" evidence="10">
    <location>
        <position position="38"/>
    </location>
    <ligand>
        <name>ATP</name>
        <dbReference type="ChEBI" id="CHEBI:30616"/>
    </ligand>
</feature>
<keyword evidence="6" id="KW-0418">Kinase</keyword>
<dbReference type="InterPro" id="IPR008271">
    <property type="entry name" value="Ser/Thr_kinase_AS"/>
</dbReference>
<dbReference type="SMART" id="SM00220">
    <property type="entry name" value="S_TKc"/>
    <property type="match status" value="1"/>
</dbReference>
<evidence type="ECO:0000256" key="10">
    <source>
        <dbReference type="PROSITE-ProRule" id="PRU10141"/>
    </source>
</evidence>
<keyword evidence="4" id="KW-0808">Transferase</keyword>
<dbReference type="Pfam" id="PF00069">
    <property type="entry name" value="Pkinase"/>
    <property type="match status" value="1"/>
</dbReference>
<dbReference type="InterPro" id="IPR000719">
    <property type="entry name" value="Prot_kinase_dom"/>
</dbReference>
<evidence type="ECO:0000256" key="2">
    <source>
        <dbReference type="ARBA" id="ARBA00012513"/>
    </source>
</evidence>
<dbReference type="GeneTree" id="ENSGT00940000167959"/>
<evidence type="ECO:0000259" key="12">
    <source>
        <dbReference type="PROSITE" id="PS50011"/>
    </source>
</evidence>
<evidence type="ECO:0000256" key="8">
    <source>
        <dbReference type="ARBA" id="ARBA00047899"/>
    </source>
</evidence>
<dbReference type="InterPro" id="IPR017441">
    <property type="entry name" value="Protein_kinase_ATP_BS"/>
</dbReference>
<dbReference type="GO" id="GO:0005524">
    <property type="term" value="F:ATP binding"/>
    <property type="evidence" value="ECO:0007669"/>
    <property type="project" value="UniProtKB-UniRule"/>
</dbReference>
<evidence type="ECO:0000256" key="3">
    <source>
        <dbReference type="ARBA" id="ARBA00022527"/>
    </source>
</evidence>
<evidence type="ECO:0000256" key="11">
    <source>
        <dbReference type="RuleBase" id="RU000304"/>
    </source>
</evidence>
<evidence type="ECO:0000313" key="13">
    <source>
        <dbReference type="Ensembl" id="ENSPNYP00000014601.1"/>
    </source>
</evidence>
<evidence type="ECO:0000256" key="1">
    <source>
        <dbReference type="ARBA" id="ARBA00010791"/>
    </source>
</evidence>
<reference evidence="13" key="1">
    <citation type="submission" date="2023-09" db="UniProtKB">
        <authorList>
            <consortium name="Ensembl"/>
        </authorList>
    </citation>
    <scope>IDENTIFICATION</scope>
</reference>
<dbReference type="GO" id="GO:0004674">
    <property type="term" value="F:protein serine/threonine kinase activity"/>
    <property type="evidence" value="ECO:0007669"/>
    <property type="project" value="UniProtKB-KW"/>
</dbReference>
<protein>
    <recommendedName>
        <fullName evidence="2">non-specific serine/threonine protein kinase</fullName>
        <ecNumber evidence="2">2.7.11.1</ecNumber>
    </recommendedName>
</protein>
<sequence length="215" mass="24170">MAVPFVQDWDVVQTLGEGAYGEVRLLVNRQTEEAVAVKVIDTSQAKECAENVKKEVCIHKVHPSLSPAQLFSVIILCKYLISEPDVGMAEKDAHRFFQQLIAAVEYLHDFGITHRDIKPENILLDDKDNLKLTDFGLATMFRFKGRERRLNRLCGTLPYVAPELLSQTEYRAQPADIWACGIVLTAMLAGGKIQNLKIIHTSVVQYHMTAMATRS</sequence>
<dbReference type="SUPFAM" id="SSF56112">
    <property type="entry name" value="Protein kinase-like (PK-like)"/>
    <property type="match status" value="1"/>
</dbReference>
<keyword evidence="3 11" id="KW-0723">Serine/threonine-protein kinase</keyword>
<dbReference type="Gene3D" id="3.30.200.20">
    <property type="entry name" value="Phosphorylase Kinase, domain 1"/>
    <property type="match status" value="1"/>
</dbReference>
<feature type="domain" description="Protein kinase" evidence="12">
    <location>
        <begin position="9"/>
        <end position="215"/>
    </location>
</feature>
<proteinExistence type="inferred from homology"/>
<evidence type="ECO:0000256" key="5">
    <source>
        <dbReference type="ARBA" id="ARBA00022741"/>
    </source>
</evidence>
<dbReference type="PROSITE" id="PS00107">
    <property type="entry name" value="PROTEIN_KINASE_ATP"/>
    <property type="match status" value="1"/>
</dbReference>
<dbReference type="AlphaFoldDB" id="A0A3B4FZ55"/>
<keyword evidence="7 10" id="KW-0067">ATP-binding</keyword>
<name>A0A3B4FZ55_9CICH</name>
<comment type="similarity">
    <text evidence="1">Belongs to the protein kinase superfamily. CAMK Ser/Thr protein kinase family. NIM1 subfamily.</text>
</comment>
<dbReference type="PANTHER" id="PTHR24346">
    <property type="entry name" value="MAP/MICROTUBULE AFFINITY-REGULATING KINASE"/>
    <property type="match status" value="1"/>
</dbReference>
<comment type="catalytic activity">
    <reaction evidence="9">
        <text>L-seryl-[protein] + ATP = O-phospho-L-seryl-[protein] + ADP + H(+)</text>
        <dbReference type="Rhea" id="RHEA:17989"/>
        <dbReference type="Rhea" id="RHEA-COMP:9863"/>
        <dbReference type="Rhea" id="RHEA-COMP:11604"/>
        <dbReference type="ChEBI" id="CHEBI:15378"/>
        <dbReference type="ChEBI" id="CHEBI:29999"/>
        <dbReference type="ChEBI" id="CHEBI:30616"/>
        <dbReference type="ChEBI" id="CHEBI:83421"/>
        <dbReference type="ChEBI" id="CHEBI:456216"/>
        <dbReference type="EC" id="2.7.11.1"/>
    </reaction>
</comment>
<dbReference type="EC" id="2.7.11.1" evidence="2"/>
<dbReference type="PROSITE" id="PS50011">
    <property type="entry name" value="PROTEIN_KINASE_DOM"/>
    <property type="match status" value="1"/>
</dbReference>
<evidence type="ECO:0000256" key="6">
    <source>
        <dbReference type="ARBA" id="ARBA00022777"/>
    </source>
</evidence>
<dbReference type="Ensembl" id="ENSPNYT00000014970.1">
    <property type="protein sequence ID" value="ENSPNYP00000014601.1"/>
    <property type="gene ID" value="ENSPNYG00000011058.1"/>
</dbReference>
<dbReference type="PANTHER" id="PTHR24346:SF107">
    <property type="entry name" value="SERINE_THREONINE-PROTEIN KINASE CHK1"/>
    <property type="match status" value="1"/>
</dbReference>